<dbReference type="AlphaFoldDB" id="A0A9D2HSX9"/>
<protein>
    <submittedName>
        <fullName evidence="1">Uncharacterized protein</fullName>
    </submittedName>
</protein>
<name>A0A9D2HSX9_9BACE</name>
<proteinExistence type="predicted"/>
<dbReference type="EMBL" id="DWZI01000011">
    <property type="protein sequence ID" value="HJA84940.1"/>
    <property type="molecule type" value="Genomic_DNA"/>
</dbReference>
<accession>A0A9D2HSX9</accession>
<reference evidence="1" key="1">
    <citation type="journal article" date="2021" name="PeerJ">
        <title>Extensive microbial diversity within the chicken gut microbiome revealed by metagenomics and culture.</title>
        <authorList>
            <person name="Gilroy R."/>
            <person name="Ravi A."/>
            <person name="Getino M."/>
            <person name="Pursley I."/>
            <person name="Horton D.L."/>
            <person name="Alikhan N.F."/>
            <person name="Baker D."/>
            <person name="Gharbi K."/>
            <person name="Hall N."/>
            <person name="Watson M."/>
            <person name="Adriaenssens E.M."/>
            <person name="Foster-Nyarko E."/>
            <person name="Jarju S."/>
            <person name="Secka A."/>
            <person name="Antonio M."/>
            <person name="Oren A."/>
            <person name="Chaudhuri R.R."/>
            <person name="La Ragione R."/>
            <person name="Hildebrand F."/>
            <person name="Pallen M.J."/>
        </authorList>
    </citation>
    <scope>NUCLEOTIDE SEQUENCE</scope>
    <source>
        <strain evidence="1">ChiHjej12B11-9795</strain>
    </source>
</reference>
<gene>
    <name evidence="1" type="ORF">H9950_01855</name>
</gene>
<reference evidence="1" key="2">
    <citation type="submission" date="2021-04" db="EMBL/GenBank/DDBJ databases">
        <authorList>
            <person name="Gilroy R."/>
        </authorList>
    </citation>
    <scope>NUCLEOTIDE SEQUENCE</scope>
    <source>
        <strain evidence="1">ChiHjej12B11-9795</strain>
    </source>
</reference>
<comment type="caution">
    <text evidence="1">The sequence shown here is derived from an EMBL/GenBank/DDBJ whole genome shotgun (WGS) entry which is preliminary data.</text>
</comment>
<evidence type="ECO:0000313" key="2">
    <source>
        <dbReference type="Proteomes" id="UP000823862"/>
    </source>
</evidence>
<dbReference type="Proteomes" id="UP000823862">
    <property type="component" value="Unassembled WGS sequence"/>
</dbReference>
<evidence type="ECO:0000313" key="1">
    <source>
        <dbReference type="EMBL" id="HJA84940.1"/>
    </source>
</evidence>
<sequence>MIKQLVIYNQIARRIFEEFYKSARDLSIDEEKLSEQERILSYFLFNWFRQRSGYGLITNEFENAHNNGWLPAYRNLEVPEKVFPIQLKLINEAFAMVKRNHLIHTGDNFTIYLSEVEAECEYEHDPKTYKYLQAQIAEKDYKKVSYLYYCMSFYNADLLRKNNYWKIVIHLVQIIKLMISKNIPSKVCEEITRTISAEDKAALQKHFHQAGNSTLWENTHNLWQEFFPYQDIILPYEIWKKEKEAQPSLLAKSLFYSLCIRLDGRGISQKQKLMSLIYYWYYGFVEGHYTETIFDGLHGAYGSEEQKLIIRLFSLENDKDVLKYFSVQYDIYCSEREIPEKDRISFLKPTQLQNKNAAKVKMQEKAQSAISYQLKLPEGFDKEHIKYLVGLVYSDLKLIGLEFKPYLTYFLGGEGIAPSAEKLIQWKGNRGTLKYFFSNLYQEGAHIWNAVANSFQVIRNNKFISFRSSESFSNYSKKKAQEDAGQDMVAKIDKCIQEAKNATIK</sequence>
<organism evidence="1 2">
    <name type="scientific">Candidatus Bacteroides avicola</name>
    <dbReference type="NCBI Taxonomy" id="2838468"/>
    <lineage>
        <taxon>Bacteria</taxon>
        <taxon>Pseudomonadati</taxon>
        <taxon>Bacteroidota</taxon>
        <taxon>Bacteroidia</taxon>
        <taxon>Bacteroidales</taxon>
        <taxon>Bacteroidaceae</taxon>
        <taxon>Bacteroides</taxon>
    </lineage>
</organism>